<feature type="compositionally biased region" description="Basic and acidic residues" evidence="1">
    <location>
        <begin position="568"/>
        <end position="591"/>
    </location>
</feature>
<sequence length="740" mass="82239">MDGLSEEERRQIMSVMAAADFDDSVNNAKPSTSGSSNIPAGMDDLSEEERQKIMSVMANAEMEMGPPFQTSSQLSTRSPSVMSASMMSEVPTGLEHLSEEERMKILSVMAEADSQDIRQPMMAPRGPPPMPPSTSMIPPGMEGLSEEERQKIMSVMANAEMDTSNSVISSRQPSRSPSVARIQPPTVAPPPAMPNILPGLEGLSEEERQKIMSVMADAEFDESRSQVPSRQPSRSPSFARSQPAFPPIPSFQTMPMIPPGLEGLSEEERQKIMSVMMNAEVEESRSQLPSRQPSRSPSYISMQQPTMPMIPPGMEDLSEAEIQKIMSVMAEAQVQNLGPSRSPSGYSMPPAPVIPPGLEDLSEAERQKIMSVMAEAEIDSARIPSRSPSSYSVLPLPPVMRSVHIFESIYFYNSFYFSQPDISTGLEDLSESERQKILSVMAEAEIDSARIPSRSPSSTQIIPPGLEELSEEERKKIMSVMANAEMEETRRSVEQPMALPRGHSGFIPSGVVNEDELFEAERKQREESPTRESGYATSTSYERELAMGGDEQMDGILEDILRIREGARSRRDSRDEVLQRREEDPEVHTPEEVPAPAPTTSSIPTVPSSVPTTVQVSAKPTDDFDFTYSDSRFAEIVKMQEEEEANSIQAAKTDGKPRMWETVFDGDESELPHQDYVFNDSTTKKTSDFDFPKETDEVFEKPSEIQRIRVTKNHDVDMDEIYGHRDLPLVASRHTIRHSV</sequence>
<feature type="compositionally biased region" description="Polar residues" evidence="1">
    <location>
        <begin position="24"/>
        <end position="38"/>
    </location>
</feature>
<feature type="region of interest" description="Disordered" evidence="1">
    <location>
        <begin position="219"/>
        <end position="253"/>
    </location>
</feature>
<protein>
    <submittedName>
        <fullName evidence="2">Uncharacterized protein</fullName>
    </submittedName>
</protein>
<dbReference type="AlphaFoldDB" id="E3NU28"/>
<feature type="region of interest" description="Disordered" evidence="1">
    <location>
        <begin position="23"/>
        <end position="43"/>
    </location>
</feature>
<organism evidence="3">
    <name type="scientific">Caenorhabditis remanei</name>
    <name type="common">Caenorhabditis vulgaris</name>
    <dbReference type="NCBI Taxonomy" id="31234"/>
    <lineage>
        <taxon>Eukaryota</taxon>
        <taxon>Metazoa</taxon>
        <taxon>Ecdysozoa</taxon>
        <taxon>Nematoda</taxon>
        <taxon>Chromadorea</taxon>
        <taxon>Rhabditida</taxon>
        <taxon>Rhabditina</taxon>
        <taxon>Rhabditomorpha</taxon>
        <taxon>Rhabditoidea</taxon>
        <taxon>Rhabditidae</taxon>
        <taxon>Peloderinae</taxon>
        <taxon>Caenorhabditis</taxon>
    </lineage>
</organism>
<name>E3NU28_CAERE</name>
<feature type="compositionally biased region" description="Low complexity" evidence="1">
    <location>
        <begin position="225"/>
        <end position="243"/>
    </location>
</feature>
<dbReference type="eggNOG" id="KOG1181">
    <property type="taxonomic scope" value="Eukaryota"/>
</dbReference>
<feature type="region of interest" description="Disordered" evidence="1">
    <location>
        <begin position="568"/>
        <end position="613"/>
    </location>
</feature>
<dbReference type="HOGENOM" id="CLU_375195_0_0_1"/>
<feature type="region of interest" description="Disordered" evidence="1">
    <location>
        <begin position="282"/>
        <end position="302"/>
    </location>
</feature>
<accession>E3NU28</accession>
<feature type="region of interest" description="Disordered" evidence="1">
    <location>
        <begin position="337"/>
        <end position="357"/>
    </location>
</feature>
<evidence type="ECO:0000256" key="1">
    <source>
        <dbReference type="SAM" id="MobiDB-lite"/>
    </source>
</evidence>
<evidence type="ECO:0000313" key="3">
    <source>
        <dbReference type="Proteomes" id="UP000008281"/>
    </source>
</evidence>
<feature type="compositionally biased region" description="Basic and acidic residues" evidence="1">
    <location>
        <begin position="519"/>
        <end position="530"/>
    </location>
</feature>
<proteinExistence type="predicted"/>
<dbReference type="InParanoid" id="E3NU28"/>
<feature type="region of interest" description="Disordered" evidence="1">
    <location>
        <begin position="519"/>
        <end position="540"/>
    </location>
</feature>
<dbReference type="OrthoDB" id="270970at2759"/>
<gene>
    <name evidence="2" type="ORF">CRE_06252</name>
</gene>
<feature type="compositionally biased region" description="Low complexity" evidence="1">
    <location>
        <begin position="592"/>
        <end position="613"/>
    </location>
</feature>
<keyword evidence="3" id="KW-1185">Reference proteome</keyword>
<dbReference type="STRING" id="31234.E3NU28"/>
<feature type="region of interest" description="Disordered" evidence="1">
    <location>
        <begin position="163"/>
        <end position="199"/>
    </location>
</feature>
<dbReference type="EMBL" id="DS270398">
    <property type="protein sequence ID" value="EFO93584.1"/>
    <property type="molecule type" value="Genomic_DNA"/>
</dbReference>
<reference evidence="2" key="1">
    <citation type="submission" date="2007-07" db="EMBL/GenBank/DDBJ databases">
        <title>PCAP assembly of the Caenorhabditis remanei genome.</title>
        <authorList>
            <consortium name="The Caenorhabditis remanei Sequencing Consortium"/>
            <person name="Wilson R.K."/>
        </authorList>
    </citation>
    <scope>NUCLEOTIDE SEQUENCE [LARGE SCALE GENOMIC DNA]</scope>
    <source>
        <strain evidence="2">PB4641</strain>
    </source>
</reference>
<evidence type="ECO:0000313" key="2">
    <source>
        <dbReference type="EMBL" id="EFO93584.1"/>
    </source>
</evidence>
<dbReference type="Proteomes" id="UP000008281">
    <property type="component" value="Unassembled WGS sequence"/>
</dbReference>
<dbReference type="OMA" id="NRESADW"/>
<feature type="compositionally biased region" description="Low complexity" evidence="1">
    <location>
        <begin position="286"/>
        <end position="298"/>
    </location>
</feature>
<feature type="compositionally biased region" description="Polar residues" evidence="1">
    <location>
        <begin position="163"/>
        <end position="177"/>
    </location>
</feature>